<evidence type="ECO:0000259" key="2">
    <source>
        <dbReference type="Pfam" id="PF20441"/>
    </source>
</evidence>
<protein>
    <submittedName>
        <fullName evidence="3">Terminase large subunit</fullName>
    </submittedName>
</protein>
<dbReference type="AlphaFoldDB" id="A0A6H0ZHA5"/>
<accession>A0A6H0ZHA5</accession>
<dbReference type="EMBL" id="CP050898">
    <property type="protein sequence ID" value="QIX20222.1"/>
    <property type="molecule type" value="Genomic_DNA"/>
</dbReference>
<organism evidence="3 4">
    <name type="scientific">Agrobacterium pusense</name>
    <dbReference type="NCBI Taxonomy" id="648995"/>
    <lineage>
        <taxon>Bacteria</taxon>
        <taxon>Pseudomonadati</taxon>
        <taxon>Pseudomonadota</taxon>
        <taxon>Alphaproteobacteria</taxon>
        <taxon>Hyphomicrobiales</taxon>
        <taxon>Rhizobiaceae</taxon>
        <taxon>Rhizobium/Agrobacterium group</taxon>
        <taxon>Agrobacterium</taxon>
    </lineage>
</organism>
<evidence type="ECO:0000259" key="1">
    <source>
        <dbReference type="Pfam" id="PF03354"/>
    </source>
</evidence>
<feature type="domain" description="Terminase large subunit-like ATPase" evidence="1">
    <location>
        <begin position="48"/>
        <end position="223"/>
    </location>
</feature>
<proteinExistence type="predicted"/>
<dbReference type="InterPro" id="IPR046462">
    <property type="entry name" value="TerL_nuclease"/>
</dbReference>
<evidence type="ECO:0000313" key="3">
    <source>
        <dbReference type="EMBL" id="QIX20222.1"/>
    </source>
</evidence>
<dbReference type="InterPro" id="IPR046461">
    <property type="entry name" value="TerL_ATPase"/>
</dbReference>
<dbReference type="GO" id="GO:0004519">
    <property type="term" value="F:endonuclease activity"/>
    <property type="evidence" value="ECO:0007669"/>
    <property type="project" value="InterPro"/>
</dbReference>
<dbReference type="Proteomes" id="UP000500870">
    <property type="component" value="Chromosome 1"/>
</dbReference>
<sequence length="532" mass="60130">MKKTRRPEWVDDDSPLPDPHGYGQRAVDYIKWLRHPKAPGGKFQLDYWQERIIRKIYGTTRPDGQRQYRKVFLMVGRGSRKSSLAAAIELLHLAGPEKIPGGNVYSAANSQKQAAIIHREMASIIRSTPWLAKRIRIQNTQKRCIFKPEDIIYEAMSADASNAHGLSPLLTVVDEYHEFRTMDLMDAIESGQNKLPNTLLFIATTAGAGRDNPAYDLYSYAKEIAEEPEKDPAFLPILFEAFPDDDFTDQEVWREVNPGLTMGYPDMDSMMNYSREATNRPSRRGAFKRLHLGIWQEQHEDPWIDMNVYDEGNKPIDLSALAGEPCFLGVDLGFTEDLSAIVAAFPRPNRDVAIVPFIYAAADTLHQRTEKDGQPWQQWVDDGHLLTTVGRSVDLDEVEEKIRDLCEVFDVREIAIDRYGAHGIRKRLEDDGLPIFEHGQTFGYMGPAIKAIERLVLEGKLIHGGHPVLRNHFSNAYLRADDMGNQRFQKGRDRNRKVDGAISATMACGRVDAAIEAGSIYDDYEPGSLVLA</sequence>
<evidence type="ECO:0000313" key="4">
    <source>
        <dbReference type="Proteomes" id="UP000500870"/>
    </source>
</evidence>
<gene>
    <name evidence="3" type="ORF">FOB41_03235</name>
</gene>
<dbReference type="Pfam" id="PF20441">
    <property type="entry name" value="TerL_nuclease"/>
    <property type="match status" value="1"/>
</dbReference>
<name>A0A6H0ZHA5_9HYPH</name>
<reference evidence="3 4" key="1">
    <citation type="submission" date="2020-04" db="EMBL/GenBank/DDBJ databases">
        <title>FDA dAtabase for Regulatory Grade micrObial Sequences (FDA-ARGOS): Supporting development and validation of Infectious Disease Dx tests.</title>
        <authorList>
            <person name="Sciortino C."/>
            <person name="Tallon L."/>
            <person name="Sadzewicz L."/>
            <person name="Vavikolanu K."/>
            <person name="Mehta A."/>
            <person name="Aluvathingal J."/>
            <person name="Nadendla S."/>
            <person name="Nandy P."/>
            <person name="Geyer C."/>
            <person name="Yan Y."/>
            <person name="Sichtig H."/>
        </authorList>
    </citation>
    <scope>NUCLEOTIDE SEQUENCE [LARGE SCALE GENOMIC DNA]</scope>
    <source>
        <strain evidence="3 4">FDAARGOS_633</strain>
    </source>
</reference>
<dbReference type="InterPro" id="IPR027417">
    <property type="entry name" value="P-loop_NTPase"/>
</dbReference>
<dbReference type="Gene3D" id="3.30.420.240">
    <property type="match status" value="1"/>
</dbReference>
<dbReference type="Gene3D" id="3.40.50.300">
    <property type="entry name" value="P-loop containing nucleotide triphosphate hydrolases"/>
    <property type="match status" value="1"/>
</dbReference>
<dbReference type="PANTHER" id="PTHR41287:SF1">
    <property type="entry name" value="PROTEIN YMFN"/>
    <property type="match status" value="1"/>
</dbReference>
<dbReference type="RefSeq" id="WP_177319086.1">
    <property type="nucleotide sequence ID" value="NZ_CP050898.1"/>
</dbReference>
<dbReference type="InterPro" id="IPR005021">
    <property type="entry name" value="Terminase_largesu-like"/>
</dbReference>
<dbReference type="Pfam" id="PF03354">
    <property type="entry name" value="TerL_ATPase"/>
    <property type="match status" value="1"/>
</dbReference>
<feature type="domain" description="Terminase large subunit-like endonuclease" evidence="2">
    <location>
        <begin position="239"/>
        <end position="511"/>
    </location>
</feature>
<dbReference type="PANTHER" id="PTHR41287">
    <property type="match status" value="1"/>
</dbReference>